<dbReference type="InterPro" id="IPR018060">
    <property type="entry name" value="HTH_AraC"/>
</dbReference>
<keyword evidence="3" id="KW-0804">Transcription</keyword>
<dbReference type="InterPro" id="IPR002818">
    <property type="entry name" value="DJ-1/PfpI"/>
</dbReference>
<dbReference type="Gene3D" id="1.10.10.60">
    <property type="entry name" value="Homeodomain-like"/>
    <property type="match status" value="1"/>
</dbReference>
<dbReference type="InterPro" id="IPR052158">
    <property type="entry name" value="INH-QAR"/>
</dbReference>
<dbReference type="EMBL" id="WWCU01000011">
    <property type="protein sequence ID" value="MYN08066.1"/>
    <property type="molecule type" value="Genomic_DNA"/>
</dbReference>
<dbReference type="PROSITE" id="PS00041">
    <property type="entry name" value="HTH_ARAC_FAMILY_1"/>
    <property type="match status" value="1"/>
</dbReference>
<dbReference type="Pfam" id="PF01965">
    <property type="entry name" value="DJ-1_PfpI"/>
    <property type="match status" value="1"/>
</dbReference>
<evidence type="ECO:0000256" key="2">
    <source>
        <dbReference type="ARBA" id="ARBA00023125"/>
    </source>
</evidence>
<organism evidence="5 6">
    <name type="scientific">Pseudoduganella aquatica</name>
    <dbReference type="NCBI Taxonomy" id="2660641"/>
    <lineage>
        <taxon>Bacteria</taxon>
        <taxon>Pseudomonadati</taxon>
        <taxon>Pseudomonadota</taxon>
        <taxon>Betaproteobacteria</taxon>
        <taxon>Burkholderiales</taxon>
        <taxon>Oxalobacteraceae</taxon>
        <taxon>Telluria group</taxon>
        <taxon>Pseudoduganella</taxon>
    </lineage>
</organism>
<dbReference type="InterPro" id="IPR009057">
    <property type="entry name" value="Homeodomain-like_sf"/>
</dbReference>
<dbReference type="InterPro" id="IPR029062">
    <property type="entry name" value="Class_I_gatase-like"/>
</dbReference>
<dbReference type="Gene3D" id="3.40.50.880">
    <property type="match status" value="1"/>
</dbReference>
<feature type="domain" description="HTH araC/xylS-type" evidence="4">
    <location>
        <begin position="216"/>
        <end position="314"/>
    </location>
</feature>
<keyword evidence="2" id="KW-0238">DNA-binding</keyword>
<keyword evidence="1" id="KW-0805">Transcription regulation</keyword>
<dbReference type="SUPFAM" id="SSF46689">
    <property type="entry name" value="Homeodomain-like"/>
    <property type="match status" value="2"/>
</dbReference>
<dbReference type="PANTHER" id="PTHR43130">
    <property type="entry name" value="ARAC-FAMILY TRANSCRIPTIONAL REGULATOR"/>
    <property type="match status" value="1"/>
</dbReference>
<dbReference type="CDD" id="cd03137">
    <property type="entry name" value="GATase1_AraC_1"/>
    <property type="match status" value="1"/>
</dbReference>
<evidence type="ECO:0000259" key="4">
    <source>
        <dbReference type="PROSITE" id="PS01124"/>
    </source>
</evidence>
<dbReference type="GO" id="GO:0003700">
    <property type="term" value="F:DNA-binding transcription factor activity"/>
    <property type="evidence" value="ECO:0007669"/>
    <property type="project" value="InterPro"/>
</dbReference>
<keyword evidence="6" id="KW-1185">Reference proteome</keyword>
<dbReference type="InterPro" id="IPR018062">
    <property type="entry name" value="HTH_AraC-typ_CS"/>
</dbReference>
<dbReference type="PROSITE" id="PS01124">
    <property type="entry name" value="HTH_ARAC_FAMILY_2"/>
    <property type="match status" value="1"/>
</dbReference>
<accession>A0A7X4KND5</accession>
<dbReference type="SUPFAM" id="SSF52317">
    <property type="entry name" value="Class I glutamine amidotransferase-like"/>
    <property type="match status" value="1"/>
</dbReference>
<reference evidence="5 6" key="1">
    <citation type="submission" date="2019-12" db="EMBL/GenBank/DDBJ databases">
        <title>Novel species isolated from a subtropical stream in China.</title>
        <authorList>
            <person name="Lu H."/>
        </authorList>
    </citation>
    <scope>NUCLEOTIDE SEQUENCE [LARGE SCALE GENOMIC DNA]</scope>
    <source>
        <strain evidence="5 6">FT127W</strain>
    </source>
</reference>
<evidence type="ECO:0000313" key="5">
    <source>
        <dbReference type="EMBL" id="MYN08066.1"/>
    </source>
</evidence>
<dbReference type="AlphaFoldDB" id="A0A7X4KND5"/>
<evidence type="ECO:0000256" key="1">
    <source>
        <dbReference type="ARBA" id="ARBA00023015"/>
    </source>
</evidence>
<dbReference type="Pfam" id="PF12833">
    <property type="entry name" value="HTH_18"/>
    <property type="match status" value="1"/>
</dbReference>
<evidence type="ECO:0000313" key="6">
    <source>
        <dbReference type="Proteomes" id="UP000450676"/>
    </source>
</evidence>
<sequence length="320" mass="34450">MRIALLIFPGVQMLDAVGPLEVFSEAARQAGKPDAYQLELVAPQAGPVQASNGMALIASAAMDAVDGGIDTLLVAGSPHIDALDDQAALLEWLRTQAGQVRRLGSVCSGAFLLARAGLLDGKHVTTHWNSSAKLARKHPKVHVEADQIYVRDGTLYTSAGVSAGMDLALALVEEDLGRETALNTARELVMFLKRPGGQSQFSAHLAAQSSERSAIREVQEWVLASLAEPMSVDDMAARAGMSTRNFSRLFKQDTGMTPADFVEGARIDAARRLLEDTANPLKRVAAWSGFGNPNGLRRAFQRRLGVTPGDYRMRFQKTVN</sequence>
<dbReference type="SMART" id="SM00342">
    <property type="entry name" value="HTH_ARAC"/>
    <property type="match status" value="1"/>
</dbReference>
<dbReference type="GO" id="GO:0043565">
    <property type="term" value="F:sequence-specific DNA binding"/>
    <property type="evidence" value="ECO:0007669"/>
    <property type="project" value="InterPro"/>
</dbReference>
<gene>
    <name evidence="5" type="ORF">GTP77_12060</name>
</gene>
<comment type="caution">
    <text evidence="5">The sequence shown here is derived from an EMBL/GenBank/DDBJ whole genome shotgun (WGS) entry which is preliminary data.</text>
</comment>
<dbReference type="PANTHER" id="PTHR43130:SF3">
    <property type="entry name" value="HTH-TYPE TRANSCRIPTIONAL REGULATOR RV1931C"/>
    <property type="match status" value="1"/>
</dbReference>
<protein>
    <submittedName>
        <fullName evidence="5">Helix-turn-helix domain-containing protein</fullName>
    </submittedName>
</protein>
<name>A0A7X4KND5_9BURK</name>
<dbReference type="RefSeq" id="WP_161072404.1">
    <property type="nucleotide sequence ID" value="NZ_WWCU01000011.1"/>
</dbReference>
<dbReference type="Proteomes" id="UP000450676">
    <property type="component" value="Unassembled WGS sequence"/>
</dbReference>
<evidence type="ECO:0000256" key="3">
    <source>
        <dbReference type="ARBA" id="ARBA00023163"/>
    </source>
</evidence>
<proteinExistence type="predicted"/>